<protein>
    <submittedName>
        <fullName evidence="1">DDE_Tnp_IS1595 domain-containing protein</fullName>
    </submittedName>
</protein>
<proteinExistence type="predicted"/>
<sequence>MGNVRGKCENDVMWYDENVNLRYLYGLDKGKETFEFCMKAGLIANRYECCKCGKEMKLVERHDISDGFEWRCKSKVKGQMHDVKRSVRKGSFFELSRMTMNEILVQVYLWVSQSKVAFNMKESKCSSKTVCDFRSYCREICVVEMIESSMIVGGSGVIVEIDESKFGNRKFHWGKRVEGFVHLKVNHSVSFKDTDTDAHTNTIEGTWGAVKRGIPASKAKCQLDYYLAEYVWRKKNKHMCNKFTAFIDSIIRVYPPLTADKEPEEAE</sequence>
<dbReference type="InterPro" id="IPR053164">
    <property type="entry name" value="IS1016-like_transposase"/>
</dbReference>
<keyword evidence="2" id="KW-1185">Reference proteome</keyword>
<evidence type="ECO:0000313" key="1">
    <source>
        <dbReference type="EMBL" id="GFQ86845.1"/>
    </source>
</evidence>
<name>A0A8X6FQA0_TRICU</name>
<dbReference type="PANTHER" id="PTHR47163">
    <property type="entry name" value="DDE_TNP_IS1595 DOMAIN-CONTAINING PROTEIN"/>
    <property type="match status" value="1"/>
</dbReference>
<comment type="caution">
    <text evidence="1">The sequence shown here is derived from an EMBL/GenBank/DDBJ whole genome shotgun (WGS) entry which is preliminary data.</text>
</comment>
<dbReference type="EMBL" id="BMAO01003286">
    <property type="protein sequence ID" value="GFQ86845.1"/>
    <property type="molecule type" value="Genomic_DNA"/>
</dbReference>
<organism evidence="1 2">
    <name type="scientific">Trichonephila clavata</name>
    <name type="common">Joro spider</name>
    <name type="synonym">Nephila clavata</name>
    <dbReference type="NCBI Taxonomy" id="2740835"/>
    <lineage>
        <taxon>Eukaryota</taxon>
        <taxon>Metazoa</taxon>
        <taxon>Ecdysozoa</taxon>
        <taxon>Arthropoda</taxon>
        <taxon>Chelicerata</taxon>
        <taxon>Arachnida</taxon>
        <taxon>Araneae</taxon>
        <taxon>Araneomorphae</taxon>
        <taxon>Entelegynae</taxon>
        <taxon>Araneoidea</taxon>
        <taxon>Nephilidae</taxon>
        <taxon>Trichonephila</taxon>
    </lineage>
</organism>
<dbReference type="OrthoDB" id="6629194at2759"/>
<dbReference type="AlphaFoldDB" id="A0A8X6FQA0"/>
<dbReference type="Proteomes" id="UP000887116">
    <property type="component" value="Unassembled WGS sequence"/>
</dbReference>
<gene>
    <name evidence="1" type="primary">AVEN_208181_1</name>
    <name evidence="1" type="ORF">TNCT_12151</name>
</gene>
<evidence type="ECO:0000313" key="2">
    <source>
        <dbReference type="Proteomes" id="UP000887116"/>
    </source>
</evidence>
<reference evidence="1" key="1">
    <citation type="submission" date="2020-07" db="EMBL/GenBank/DDBJ databases">
        <title>Multicomponent nature underlies the extraordinary mechanical properties of spider dragline silk.</title>
        <authorList>
            <person name="Kono N."/>
            <person name="Nakamura H."/>
            <person name="Mori M."/>
            <person name="Yoshida Y."/>
            <person name="Ohtoshi R."/>
            <person name="Malay A.D."/>
            <person name="Moran D.A.P."/>
            <person name="Tomita M."/>
            <person name="Numata K."/>
            <person name="Arakawa K."/>
        </authorList>
    </citation>
    <scope>NUCLEOTIDE SEQUENCE</scope>
</reference>
<dbReference type="PANTHER" id="PTHR47163:SF3">
    <property type="entry name" value="PROTEIN CBG18017"/>
    <property type="match status" value="1"/>
</dbReference>
<accession>A0A8X6FQA0</accession>